<reference evidence="1" key="1">
    <citation type="submission" date="2018-02" db="EMBL/GenBank/DDBJ databases">
        <title>Rhizophora mucronata_Transcriptome.</title>
        <authorList>
            <person name="Meera S.P."/>
            <person name="Sreeshan A."/>
            <person name="Augustine A."/>
        </authorList>
    </citation>
    <scope>NUCLEOTIDE SEQUENCE</scope>
    <source>
        <tissue evidence="1">Leaf</tissue>
    </source>
</reference>
<evidence type="ECO:0000313" key="1">
    <source>
        <dbReference type="EMBL" id="MBX11214.1"/>
    </source>
</evidence>
<dbReference type="AlphaFoldDB" id="A0A2P2KZR1"/>
<proteinExistence type="predicted"/>
<dbReference type="EMBL" id="GGEC01030730">
    <property type="protein sequence ID" value="MBX11214.1"/>
    <property type="molecule type" value="Transcribed_RNA"/>
</dbReference>
<protein>
    <submittedName>
        <fullName evidence="1">Uncharacterized protein</fullName>
    </submittedName>
</protein>
<sequence>MQKLHFLDNFDFDFALLAMSHIEEFHFVGVLLAMDL</sequence>
<name>A0A2P2KZR1_RHIMU</name>
<organism evidence="1">
    <name type="scientific">Rhizophora mucronata</name>
    <name type="common">Asiatic mangrove</name>
    <dbReference type="NCBI Taxonomy" id="61149"/>
    <lineage>
        <taxon>Eukaryota</taxon>
        <taxon>Viridiplantae</taxon>
        <taxon>Streptophyta</taxon>
        <taxon>Embryophyta</taxon>
        <taxon>Tracheophyta</taxon>
        <taxon>Spermatophyta</taxon>
        <taxon>Magnoliopsida</taxon>
        <taxon>eudicotyledons</taxon>
        <taxon>Gunneridae</taxon>
        <taxon>Pentapetalae</taxon>
        <taxon>rosids</taxon>
        <taxon>fabids</taxon>
        <taxon>Malpighiales</taxon>
        <taxon>Rhizophoraceae</taxon>
        <taxon>Rhizophora</taxon>
    </lineage>
</organism>
<accession>A0A2P2KZR1</accession>